<dbReference type="AlphaFoldDB" id="A0A2C5YQD6"/>
<evidence type="ECO:0000313" key="2">
    <source>
        <dbReference type="Proteomes" id="UP000226431"/>
    </source>
</evidence>
<dbReference type="EMBL" id="NJES01000481">
    <property type="protein sequence ID" value="PHH71735.1"/>
    <property type="molecule type" value="Genomic_DNA"/>
</dbReference>
<proteinExistence type="predicted"/>
<sequence length="107" mass="12009">METWCRVRKLGRGTCRSLHSLCVNGKEVASADDADFQACVARFVNLDPGAGGEKVDYAYVSRYCGREQLSHQRCQSLFGRCVLGKEEQRDRDPEFRACVEDMGFPAP</sequence>
<dbReference type="Proteomes" id="UP000226431">
    <property type="component" value="Unassembled WGS sequence"/>
</dbReference>
<comment type="caution">
    <text evidence="1">The sequence shown here is derived from an EMBL/GenBank/DDBJ whole genome shotgun (WGS) entry which is preliminary data.</text>
</comment>
<accession>A0A2C5YQD6</accession>
<evidence type="ECO:0000313" key="1">
    <source>
        <dbReference type="EMBL" id="PHH71735.1"/>
    </source>
</evidence>
<organism evidence="1 2">
    <name type="scientific">Ophiocordyceps camponoti-rufipedis</name>
    <dbReference type="NCBI Taxonomy" id="2004952"/>
    <lineage>
        <taxon>Eukaryota</taxon>
        <taxon>Fungi</taxon>
        <taxon>Dikarya</taxon>
        <taxon>Ascomycota</taxon>
        <taxon>Pezizomycotina</taxon>
        <taxon>Sordariomycetes</taxon>
        <taxon>Hypocreomycetidae</taxon>
        <taxon>Hypocreales</taxon>
        <taxon>Ophiocordycipitaceae</taxon>
        <taxon>Ophiocordyceps</taxon>
    </lineage>
</organism>
<keyword evidence="2" id="KW-1185">Reference proteome</keyword>
<gene>
    <name evidence="1" type="ORF">CDD80_5033</name>
</gene>
<dbReference type="OrthoDB" id="10316301at2759"/>
<protein>
    <submittedName>
        <fullName evidence="1">Uncharacterized protein</fullName>
    </submittedName>
</protein>
<name>A0A2C5YQD6_9HYPO</name>
<reference evidence="1 2" key="1">
    <citation type="submission" date="2017-06" db="EMBL/GenBank/DDBJ databases">
        <title>Ant-infecting Ophiocordyceps genomes reveal a high diversity of potential behavioral manipulation genes and a possible major role for enterotoxins.</title>
        <authorList>
            <person name="De Bekker C."/>
            <person name="Evans H.C."/>
            <person name="Brachmann A."/>
            <person name="Hughes D.P."/>
        </authorList>
    </citation>
    <scope>NUCLEOTIDE SEQUENCE [LARGE SCALE GENOMIC DNA]</scope>
    <source>
        <strain evidence="1 2">Map16</strain>
    </source>
</reference>